<keyword evidence="2" id="KW-0238">DNA-binding</keyword>
<feature type="compositionally biased region" description="Low complexity" evidence="4">
    <location>
        <begin position="1"/>
        <end position="14"/>
    </location>
</feature>
<dbReference type="GO" id="GO:0003677">
    <property type="term" value="F:DNA binding"/>
    <property type="evidence" value="ECO:0007669"/>
    <property type="project" value="UniProtKB-KW"/>
</dbReference>
<dbReference type="GO" id="GO:0003700">
    <property type="term" value="F:DNA-binding transcription factor activity"/>
    <property type="evidence" value="ECO:0007669"/>
    <property type="project" value="InterPro"/>
</dbReference>
<organism evidence="6 7">
    <name type="scientific">Ideonella livida</name>
    <dbReference type="NCBI Taxonomy" id="2707176"/>
    <lineage>
        <taxon>Bacteria</taxon>
        <taxon>Pseudomonadati</taxon>
        <taxon>Pseudomonadota</taxon>
        <taxon>Betaproteobacteria</taxon>
        <taxon>Burkholderiales</taxon>
        <taxon>Sphaerotilaceae</taxon>
        <taxon>Ideonella</taxon>
    </lineage>
</organism>
<evidence type="ECO:0000256" key="1">
    <source>
        <dbReference type="ARBA" id="ARBA00023015"/>
    </source>
</evidence>
<dbReference type="Pfam" id="PF00392">
    <property type="entry name" value="GntR"/>
    <property type="match status" value="2"/>
</dbReference>
<evidence type="ECO:0000259" key="5">
    <source>
        <dbReference type="PROSITE" id="PS50949"/>
    </source>
</evidence>
<evidence type="ECO:0000256" key="3">
    <source>
        <dbReference type="ARBA" id="ARBA00023163"/>
    </source>
</evidence>
<dbReference type="Proteomes" id="UP000484255">
    <property type="component" value="Unassembled WGS sequence"/>
</dbReference>
<dbReference type="InterPro" id="IPR008920">
    <property type="entry name" value="TF_FadR/GntR_C"/>
</dbReference>
<protein>
    <submittedName>
        <fullName evidence="6">GntR family transcriptional regulator</fullName>
    </submittedName>
</protein>
<dbReference type="PANTHER" id="PTHR43537">
    <property type="entry name" value="TRANSCRIPTIONAL REGULATOR, GNTR FAMILY"/>
    <property type="match status" value="1"/>
</dbReference>
<feature type="region of interest" description="Disordered" evidence="4">
    <location>
        <begin position="1"/>
        <end position="28"/>
    </location>
</feature>
<dbReference type="InterPro" id="IPR011711">
    <property type="entry name" value="GntR_C"/>
</dbReference>
<dbReference type="Pfam" id="PF07729">
    <property type="entry name" value="FCD"/>
    <property type="match status" value="1"/>
</dbReference>
<dbReference type="EMBL" id="JAAGOH010000052">
    <property type="protein sequence ID" value="NDY93890.1"/>
    <property type="molecule type" value="Genomic_DNA"/>
</dbReference>
<dbReference type="Gene3D" id="1.20.120.530">
    <property type="entry name" value="GntR ligand-binding domain-like"/>
    <property type="match status" value="1"/>
</dbReference>
<keyword evidence="1" id="KW-0805">Transcription regulation</keyword>
<dbReference type="SMART" id="SM00895">
    <property type="entry name" value="FCD"/>
    <property type="match status" value="1"/>
</dbReference>
<accession>A0A7C9PKW0</accession>
<proteinExistence type="predicted"/>
<dbReference type="SUPFAM" id="SSF46785">
    <property type="entry name" value="Winged helix' DNA-binding domain"/>
    <property type="match status" value="2"/>
</dbReference>
<gene>
    <name evidence="6" type="ORF">G3A44_22105</name>
</gene>
<dbReference type="AlphaFoldDB" id="A0A7C9PKW0"/>
<evidence type="ECO:0000256" key="4">
    <source>
        <dbReference type="SAM" id="MobiDB-lite"/>
    </source>
</evidence>
<name>A0A7C9PKW0_9BURK</name>
<comment type="caution">
    <text evidence="6">The sequence shown here is derived from an EMBL/GenBank/DDBJ whole genome shotgun (WGS) entry which is preliminary data.</text>
</comment>
<dbReference type="Gene3D" id="1.10.10.10">
    <property type="entry name" value="Winged helix-like DNA-binding domain superfamily/Winged helix DNA-binding domain"/>
    <property type="match status" value="2"/>
</dbReference>
<keyword evidence="7" id="KW-1185">Reference proteome</keyword>
<evidence type="ECO:0000256" key="2">
    <source>
        <dbReference type="ARBA" id="ARBA00023125"/>
    </source>
</evidence>
<dbReference type="InterPro" id="IPR000524">
    <property type="entry name" value="Tscrpt_reg_HTH_GntR"/>
</dbReference>
<dbReference type="PROSITE" id="PS50949">
    <property type="entry name" value="HTH_GNTR"/>
    <property type="match status" value="1"/>
</dbReference>
<dbReference type="SMART" id="SM00345">
    <property type="entry name" value="HTH_GNTR"/>
    <property type="match status" value="2"/>
</dbReference>
<sequence length="342" mass="38049">MPAPAPSAQLPAAPSTEHAPPPEAPGGLTATVAQRLLEQLVRSAAPRGERLKEQALADALGVSRSPIRKALQYLETLGAVRSEPNRGFQLAMESAELRTLSIDDGDSDEAVYMRIVEDRLANAIGEEVSEAELMDRHSWSRLQVQRALNRLAREGLAERKPGRGWLFRPVLQTVEAHRASYRFRMIIEPAALLEPSFKVDKAAFDRVRRTQHQLLDGGIERWTAAERFAAGAEFHEALVACAHNPFILDALRSVNQQRRILEYHSHTHAVQDHTRLTRQCQEHLALLDLLEAGERMEAAHQLRQHLDVVRVIKTHEEPPTLTTPATAATPALPAGPRIEVHL</sequence>
<dbReference type="PANTHER" id="PTHR43537:SF5">
    <property type="entry name" value="UXU OPERON TRANSCRIPTIONAL REGULATOR"/>
    <property type="match status" value="1"/>
</dbReference>
<evidence type="ECO:0000313" key="7">
    <source>
        <dbReference type="Proteomes" id="UP000484255"/>
    </source>
</evidence>
<feature type="domain" description="HTH gntR-type" evidence="5">
    <location>
        <begin position="26"/>
        <end position="93"/>
    </location>
</feature>
<dbReference type="InterPro" id="IPR036390">
    <property type="entry name" value="WH_DNA-bd_sf"/>
</dbReference>
<reference evidence="6 7" key="1">
    <citation type="submission" date="2020-02" db="EMBL/GenBank/DDBJ databases">
        <title>Ideonella bacterium strain TBM-1.</title>
        <authorList>
            <person name="Chen W.-M."/>
        </authorList>
    </citation>
    <scope>NUCLEOTIDE SEQUENCE [LARGE SCALE GENOMIC DNA]</scope>
    <source>
        <strain evidence="6 7">TBM-1</strain>
    </source>
</reference>
<evidence type="ECO:0000313" key="6">
    <source>
        <dbReference type="EMBL" id="NDY93890.1"/>
    </source>
</evidence>
<dbReference type="InterPro" id="IPR036388">
    <property type="entry name" value="WH-like_DNA-bd_sf"/>
</dbReference>
<keyword evidence="3" id="KW-0804">Transcription</keyword>
<dbReference type="SUPFAM" id="SSF48008">
    <property type="entry name" value="GntR ligand-binding domain-like"/>
    <property type="match status" value="1"/>
</dbReference>
<dbReference type="RefSeq" id="WP_163459916.1">
    <property type="nucleotide sequence ID" value="NZ_JAAGOH010000052.1"/>
</dbReference>